<dbReference type="InterPro" id="IPR031052">
    <property type="entry name" value="FHY3/FAR1"/>
</dbReference>
<protein>
    <recommendedName>
        <fullName evidence="2">Protein FAR1-RELATED SEQUENCE</fullName>
    </recommendedName>
</protein>
<feature type="compositionally biased region" description="Polar residues" evidence="3">
    <location>
        <begin position="302"/>
        <end position="317"/>
    </location>
</feature>
<keyword evidence="2" id="KW-0539">Nucleus</keyword>
<dbReference type="PANTHER" id="PTHR31669">
    <property type="entry name" value="PROTEIN FAR1-RELATED SEQUENCE 10-RELATED"/>
    <property type="match status" value="1"/>
</dbReference>
<keyword evidence="2" id="KW-0862">Zinc</keyword>
<comment type="subcellular location">
    <subcellularLocation>
        <location evidence="2">Nucleus</location>
    </subcellularLocation>
</comment>
<feature type="domain" description="SWIM-type" evidence="4">
    <location>
        <begin position="32"/>
        <end position="68"/>
    </location>
</feature>
<organism evidence="5 7">
    <name type="scientific">Rhodamnia argentea</name>
    <dbReference type="NCBI Taxonomy" id="178133"/>
    <lineage>
        <taxon>Eukaryota</taxon>
        <taxon>Viridiplantae</taxon>
        <taxon>Streptophyta</taxon>
        <taxon>Embryophyta</taxon>
        <taxon>Tracheophyta</taxon>
        <taxon>Spermatophyta</taxon>
        <taxon>Magnoliopsida</taxon>
        <taxon>eudicotyledons</taxon>
        <taxon>Gunneridae</taxon>
        <taxon>Pentapetalae</taxon>
        <taxon>rosids</taxon>
        <taxon>malvids</taxon>
        <taxon>Myrtales</taxon>
        <taxon>Myrtaceae</taxon>
        <taxon>Myrtoideae</taxon>
        <taxon>Myrteae</taxon>
        <taxon>Australasian group</taxon>
        <taxon>Rhodamnia</taxon>
    </lineage>
</organism>
<reference evidence="6 7" key="1">
    <citation type="submission" date="2025-05" db="UniProtKB">
        <authorList>
            <consortium name="RefSeq"/>
        </authorList>
    </citation>
    <scope>IDENTIFICATION</scope>
    <source>
        <tissue evidence="6 7">Leaf</tissue>
    </source>
</reference>
<dbReference type="PROSITE" id="PS50966">
    <property type="entry name" value="ZF_SWIM"/>
    <property type="match status" value="1"/>
</dbReference>
<evidence type="ECO:0000256" key="3">
    <source>
        <dbReference type="SAM" id="MobiDB-lite"/>
    </source>
</evidence>
<keyword evidence="5" id="KW-1185">Reference proteome</keyword>
<proteinExistence type="inferred from homology"/>
<evidence type="ECO:0000313" key="6">
    <source>
        <dbReference type="RefSeq" id="XP_048136984.1"/>
    </source>
</evidence>
<name>A0ABM3HK59_9MYRT</name>
<dbReference type="RefSeq" id="XP_048136986.1">
    <property type="nucleotide sequence ID" value="XM_048281029.1"/>
</dbReference>
<evidence type="ECO:0000313" key="5">
    <source>
        <dbReference type="Proteomes" id="UP000827889"/>
    </source>
</evidence>
<comment type="similarity">
    <text evidence="2">Belongs to the FHY3/FAR1 family.</text>
</comment>
<keyword evidence="1 2" id="KW-0863">Zinc-finger</keyword>
<dbReference type="PANTHER" id="PTHR31669:SF303">
    <property type="entry name" value="PROTEIN FAR1-RELATED SEQUENCE"/>
    <property type="match status" value="1"/>
</dbReference>
<dbReference type="Proteomes" id="UP000827889">
    <property type="component" value="Chromosome 6"/>
</dbReference>
<feature type="region of interest" description="Disordered" evidence="3">
    <location>
        <begin position="302"/>
        <end position="344"/>
    </location>
</feature>
<dbReference type="Pfam" id="PF04434">
    <property type="entry name" value="SWIM"/>
    <property type="match status" value="1"/>
</dbReference>
<gene>
    <name evidence="6 7" type="primary">LOC115727404</name>
</gene>
<evidence type="ECO:0000256" key="2">
    <source>
        <dbReference type="RuleBase" id="RU367018"/>
    </source>
</evidence>
<feature type="region of interest" description="Disordered" evidence="3">
    <location>
        <begin position="178"/>
        <end position="202"/>
    </location>
</feature>
<dbReference type="GeneID" id="115727404"/>
<keyword evidence="2" id="KW-0479">Metal-binding</keyword>
<dbReference type="InterPro" id="IPR007527">
    <property type="entry name" value="Znf_SWIM"/>
</dbReference>
<sequence>MLYSTAKQISGAAFRGLVCEYTLKCMGIQGEHVVRFNAADFSVSCDCTLFESKGWLCRHALHVLNMNISVSVIPSFRILKRWTKGAKQGNVNDEFHQMSPGRSTFDRFSTSMRIAFEVMSLGAEDRNTMRIVKKNLDATVAEISSYKSSVVVTDDASDDDSNETSLCEMSILEPLQRKGKGTSYGRLKSLSEKKKKKSKKVIPPVHIESQEFVVQATHNETHLPNYSRNSNQIRNAFCPSNNGDPRVYPNFHNHMQSPYIMLPRIMNGFFPITSRMQPPYIMLPGIMNGFCPLTSQMLEDQNRSHGSILSQSSNSFQDPRMHELNNPECIDNARSHHNLSEGRR</sequence>
<evidence type="ECO:0000313" key="7">
    <source>
        <dbReference type="RefSeq" id="XP_048136986.1"/>
    </source>
</evidence>
<evidence type="ECO:0000259" key="4">
    <source>
        <dbReference type="PROSITE" id="PS50966"/>
    </source>
</evidence>
<dbReference type="RefSeq" id="XP_048136984.1">
    <property type="nucleotide sequence ID" value="XM_048281027.1"/>
</dbReference>
<accession>A0ABM3HK59</accession>
<comment type="function">
    <text evidence="2">Putative transcription activator involved in regulating light control of development.</text>
</comment>
<evidence type="ECO:0000256" key="1">
    <source>
        <dbReference type="PROSITE-ProRule" id="PRU00325"/>
    </source>
</evidence>
<feature type="compositionally biased region" description="Basic and acidic residues" evidence="3">
    <location>
        <begin position="319"/>
        <end position="344"/>
    </location>
</feature>